<keyword evidence="3" id="KW-1185">Reference proteome</keyword>
<dbReference type="OrthoDB" id="440598at2759"/>
<gene>
    <name evidence="2" type="ORF">AK812_SmicGene128</name>
</gene>
<feature type="compositionally biased region" description="Basic residues" evidence="1">
    <location>
        <begin position="284"/>
        <end position="294"/>
    </location>
</feature>
<protein>
    <submittedName>
        <fullName evidence="2">Uncharacterized protein</fullName>
    </submittedName>
</protein>
<feature type="compositionally biased region" description="Polar residues" evidence="1">
    <location>
        <begin position="254"/>
        <end position="265"/>
    </location>
</feature>
<comment type="caution">
    <text evidence="2">The sequence shown here is derived from an EMBL/GenBank/DDBJ whole genome shotgun (WGS) entry which is preliminary data.</text>
</comment>
<feature type="compositionally biased region" description="Acidic residues" evidence="1">
    <location>
        <begin position="118"/>
        <end position="159"/>
    </location>
</feature>
<feature type="compositionally biased region" description="Low complexity" evidence="1">
    <location>
        <begin position="170"/>
        <end position="186"/>
    </location>
</feature>
<organism evidence="2 3">
    <name type="scientific">Symbiodinium microadriaticum</name>
    <name type="common">Dinoflagellate</name>
    <name type="synonym">Zooxanthella microadriatica</name>
    <dbReference type="NCBI Taxonomy" id="2951"/>
    <lineage>
        <taxon>Eukaryota</taxon>
        <taxon>Sar</taxon>
        <taxon>Alveolata</taxon>
        <taxon>Dinophyceae</taxon>
        <taxon>Suessiales</taxon>
        <taxon>Symbiodiniaceae</taxon>
        <taxon>Symbiodinium</taxon>
    </lineage>
</organism>
<evidence type="ECO:0000313" key="2">
    <source>
        <dbReference type="EMBL" id="OLQ15719.1"/>
    </source>
</evidence>
<feature type="region of interest" description="Disordered" evidence="1">
    <location>
        <begin position="110"/>
        <end position="220"/>
    </location>
</feature>
<evidence type="ECO:0000313" key="3">
    <source>
        <dbReference type="Proteomes" id="UP000186817"/>
    </source>
</evidence>
<reference evidence="2 3" key="1">
    <citation type="submission" date="2016-02" db="EMBL/GenBank/DDBJ databases">
        <title>Genome analysis of coral dinoflagellate symbionts highlights evolutionary adaptations to a symbiotic lifestyle.</title>
        <authorList>
            <person name="Aranda M."/>
            <person name="Li Y."/>
            <person name="Liew Y.J."/>
            <person name="Baumgarten S."/>
            <person name="Simakov O."/>
            <person name="Wilson M."/>
            <person name="Piel J."/>
            <person name="Ashoor H."/>
            <person name="Bougouffa S."/>
            <person name="Bajic V.B."/>
            <person name="Ryu T."/>
            <person name="Ravasi T."/>
            <person name="Bayer T."/>
            <person name="Micklem G."/>
            <person name="Kim H."/>
            <person name="Bhak J."/>
            <person name="Lajeunesse T.C."/>
            <person name="Voolstra C.R."/>
        </authorList>
    </citation>
    <scope>NUCLEOTIDE SEQUENCE [LARGE SCALE GENOMIC DNA]</scope>
    <source>
        <strain evidence="2 3">CCMP2467</strain>
    </source>
</reference>
<feature type="compositionally biased region" description="Basic and acidic residues" evidence="1">
    <location>
        <begin position="160"/>
        <end position="169"/>
    </location>
</feature>
<feature type="compositionally biased region" description="Basic residues" evidence="1">
    <location>
        <begin position="308"/>
        <end position="324"/>
    </location>
</feature>
<dbReference type="Proteomes" id="UP000186817">
    <property type="component" value="Unassembled WGS sequence"/>
</dbReference>
<dbReference type="AlphaFoldDB" id="A0A1Q9F7U6"/>
<dbReference type="EMBL" id="LSRX01000001">
    <property type="protein sequence ID" value="OLQ15719.1"/>
    <property type="molecule type" value="Genomic_DNA"/>
</dbReference>
<sequence length="385" mass="41000">MAKGLAKKWETVARVRNRFRNGQDWLKLKIGGDGTTRVAACATSFRQNAEIVSCMLQTSGLEKQGLPALTKQVASLFQKMGFIPEDFNVREVMQMIGKLQAGEAVSESAYAALQSGLSEDEASDEEDDGAGDGGEEEGEKEDDEGDAVPDGGDDEDLEEGEPKPKEKKVAPAAKLKKLLPLPSGKGTLVKARPNSSPDAAMFPEIRPSPTSAGSGRSPDEIELAQCLGRIKDLEKAVETQLVDDGDMALAVEQASKSPPTASTTPKAVEPLTLSAEEQQALRASMKKSKQKKASPKGSEDDDSSKSMPKAKAKAKAKAKGKVLKKPSARFVAALVSVDPVGSEGDGGDAPERVFGCSRCRYGKTGCSQCRRESYKPRGPRKKQDS</sequence>
<accession>A0A1Q9F7U6</accession>
<name>A0A1Q9F7U6_SYMMI</name>
<proteinExistence type="predicted"/>
<feature type="region of interest" description="Disordered" evidence="1">
    <location>
        <begin position="249"/>
        <end position="324"/>
    </location>
</feature>
<evidence type="ECO:0000256" key="1">
    <source>
        <dbReference type="SAM" id="MobiDB-lite"/>
    </source>
</evidence>